<dbReference type="Gene3D" id="3.30.70.270">
    <property type="match status" value="1"/>
</dbReference>
<accession>A0A2U9IHD9</accession>
<dbReference type="OrthoDB" id="44247at2157"/>
<dbReference type="Proteomes" id="UP000248044">
    <property type="component" value="Chromosome"/>
</dbReference>
<sequence length="753" mass="86348">MANALADTISLVYKAPMVLPPLPYTSKDNSIITNNFDYLTAYVINRYIKNIKPSEILDMKADNLTKILKYSSYTDIEEIYEALLSTPADTRPGKNFSSLAAHMNLTSLIGWLIFGEAKDIPYYRLAAILHDVGKIIKPEAHLDGASLFFNEVIQKVKEEGVKGNIIDYLGVVKDRVEKHHSLDFKPDHIAAENERFPNEKIEEVFSKNEECSPFSEMLNQKSTADSINIENKWIKELGEEEYRKRYSKCSALAYDHIMQNKGEKKIENNKVNGYIYYINFPGVQSFIEYFSNLKDISTASFMVDFIVSTLPFVHFDNLLQKTRLPLEALLAVSGGHSILVGRSDVEPEKFIDDLKNDSLLRDLDIELPITYKPFFVNENLASYDVISDLMRESQFNSLKFKGSKILSLGLHRICDNCKERPAVDKVGEEYLCSRCKTIKDFANKRGFSARVKPKYIICNKEVDIGYNGIDPMVFISGGNSDDDPRYVSIIKFDANDASMYFANTLTWSEYVDKSFYTDYWIKKSLRETAKEYYNKNQEMVKRLIAGIQFLGGDEGLLISPALISINFMIDMIKKVYRNTGVTFKVGIVTVKPDHPVQFAVSTAEKIMDEAKIEKDEVNIDRNSIGILVSPSFVSPSAIRSFQRFGDFTILSYKNTISEVEDILNDVKVDISGKDENFKDFVREMESIVQFLYMHKNINETIIYLIRERVRHKEYSQLIDKILKSYKIDEKKINILDIYFILKSIDSGFSKVRE</sequence>
<dbReference type="AlphaFoldDB" id="A0A2U9IHD9"/>
<evidence type="ECO:0000313" key="1">
    <source>
        <dbReference type="EMBL" id="AWR95458.1"/>
    </source>
</evidence>
<evidence type="ECO:0008006" key="3">
    <source>
        <dbReference type="Google" id="ProtNLM"/>
    </source>
</evidence>
<dbReference type="SUPFAM" id="SSF109604">
    <property type="entry name" value="HD-domain/PDEase-like"/>
    <property type="match status" value="1"/>
</dbReference>
<dbReference type="InterPro" id="IPR052117">
    <property type="entry name" value="Cas10/Csm1_subtype-III-A"/>
</dbReference>
<organism evidence="1 2">
    <name type="scientific">Acidianus brierleyi</name>
    <dbReference type="NCBI Taxonomy" id="41673"/>
    <lineage>
        <taxon>Archaea</taxon>
        <taxon>Thermoproteota</taxon>
        <taxon>Thermoprotei</taxon>
        <taxon>Sulfolobales</taxon>
        <taxon>Sulfolobaceae</taxon>
        <taxon>Acidianus</taxon>
    </lineage>
</organism>
<protein>
    <recommendedName>
        <fullName evidence="3">HD domain-containing protein</fullName>
    </recommendedName>
</protein>
<dbReference type="PANTHER" id="PTHR36528">
    <property type="entry name" value="CRISPR SYSTEM SINGLE-STRAND-SPECIFIC DEOXYRIBONUCLEASE CAS10/CSM1 (SUBTYPE III-A)"/>
    <property type="match status" value="1"/>
</dbReference>
<proteinExistence type="predicted"/>
<dbReference type="PANTHER" id="PTHR36528:SF1">
    <property type="entry name" value="CRISPR SYSTEM SINGLE-STRAND-SPECIFIC DEOXYRIBONUCLEASE CAS10_CSM1 (SUBTYPE III-A)"/>
    <property type="match status" value="1"/>
</dbReference>
<dbReference type="EMBL" id="CP029289">
    <property type="protein sequence ID" value="AWR95458.1"/>
    <property type="molecule type" value="Genomic_DNA"/>
</dbReference>
<name>A0A2U9IHD9_9CREN</name>
<dbReference type="GeneID" id="36833193"/>
<dbReference type="InterPro" id="IPR043128">
    <property type="entry name" value="Rev_trsase/Diguanyl_cyclase"/>
</dbReference>
<gene>
    <name evidence="1" type="ORF">DFR85_13515</name>
</gene>
<keyword evidence="2" id="KW-1185">Reference proteome</keyword>
<evidence type="ECO:0000313" key="2">
    <source>
        <dbReference type="Proteomes" id="UP000248044"/>
    </source>
</evidence>
<dbReference type="KEGG" id="abri:DFR85_13515"/>
<reference evidence="1 2" key="1">
    <citation type="submission" date="2018-05" db="EMBL/GenBank/DDBJ databases">
        <title>Complete Genome Sequences of Extremely Thermoacidophilic, Metal-Mobilizing Type-Strain Members of the Archaeal Family Sulfolobaceae: Acidianus brierleyi DSM-1651T, Acidianus sulfidivorans DSM-18786T, Metallosphaera hakonensis DSM-7519T, and Metallosphaera prunae DSM-10039T.</title>
        <authorList>
            <person name="Counts J.A."/>
            <person name="Kelly R.M."/>
        </authorList>
    </citation>
    <scope>NUCLEOTIDE SEQUENCE [LARGE SCALE GENOMIC DNA]</scope>
    <source>
        <strain evidence="1 2">DSM 1651</strain>
    </source>
</reference>
<dbReference type="RefSeq" id="WP_110271336.1">
    <property type="nucleotide sequence ID" value="NZ_CP029289.2"/>
</dbReference>